<name>A0ABS8I1G7_9NOSO</name>
<keyword evidence="3" id="KW-1185">Reference proteome</keyword>
<evidence type="ECO:0000256" key="1">
    <source>
        <dbReference type="SAM" id="SignalP"/>
    </source>
</evidence>
<evidence type="ECO:0000313" key="3">
    <source>
        <dbReference type="Proteomes" id="UP001199525"/>
    </source>
</evidence>
<gene>
    <name evidence="2" type="ORF">LC586_02170</name>
</gene>
<sequence>MVSNQTIHFQSCLSMLLALLAWPQPQVVAQSLNLPEPTQIYQISTPQQLTIPPQQLGEILPAPVSQAVTNQQDLLAPPQFHTLITRELPELWQMRVPIDKVGSLYATYELRAENGQNNGFSSNYRSEQTMRVVVEPLPIIEIYRDENTNTALVQGGARLQFDLANVGIAGGYRGVITVTVNQH</sequence>
<dbReference type="Proteomes" id="UP001199525">
    <property type="component" value="Unassembled WGS sequence"/>
</dbReference>
<organism evidence="2 3">
    <name type="scientific">Nostoc favosum CHAB5714</name>
    <dbReference type="NCBI Taxonomy" id="2780399"/>
    <lineage>
        <taxon>Bacteria</taxon>
        <taxon>Bacillati</taxon>
        <taxon>Cyanobacteriota</taxon>
        <taxon>Cyanophyceae</taxon>
        <taxon>Nostocales</taxon>
        <taxon>Nostocaceae</taxon>
        <taxon>Nostoc</taxon>
        <taxon>Nostoc favosum</taxon>
    </lineage>
</organism>
<feature type="signal peptide" evidence="1">
    <location>
        <begin position="1"/>
        <end position="29"/>
    </location>
</feature>
<keyword evidence="1" id="KW-0732">Signal</keyword>
<reference evidence="2 3" key="1">
    <citation type="journal article" date="2021" name="Microorganisms">
        <title>Genome Evolution of Filamentous Cyanobacterium Nostoc Species: From Facultative Symbiosis to Free Living.</title>
        <authorList>
            <person name="Huo D."/>
            <person name="Li H."/>
            <person name="Cai F."/>
            <person name="Guo X."/>
            <person name="Qiao Z."/>
            <person name="Wang W."/>
            <person name="Yu G."/>
            <person name="Li R."/>
        </authorList>
    </citation>
    <scope>NUCLEOTIDE SEQUENCE [LARGE SCALE GENOMIC DNA]</scope>
    <source>
        <strain evidence="2 3">CHAB 5714</strain>
    </source>
</reference>
<dbReference type="EMBL" id="JAIVFQ010000002">
    <property type="protein sequence ID" value="MCC5598077.1"/>
    <property type="molecule type" value="Genomic_DNA"/>
</dbReference>
<accession>A0ABS8I1G7</accession>
<comment type="caution">
    <text evidence="2">The sequence shown here is derived from an EMBL/GenBank/DDBJ whole genome shotgun (WGS) entry which is preliminary data.</text>
</comment>
<feature type="chain" id="PRO_5046623199" evidence="1">
    <location>
        <begin position="30"/>
        <end position="183"/>
    </location>
</feature>
<evidence type="ECO:0000313" key="2">
    <source>
        <dbReference type="EMBL" id="MCC5598077.1"/>
    </source>
</evidence>
<protein>
    <submittedName>
        <fullName evidence="2">Uncharacterized protein</fullName>
    </submittedName>
</protein>
<dbReference type="RefSeq" id="WP_229482738.1">
    <property type="nucleotide sequence ID" value="NZ_JAIVFQ010000002.1"/>
</dbReference>
<proteinExistence type="predicted"/>